<evidence type="ECO:0000313" key="2">
    <source>
        <dbReference type="Proteomes" id="UP001320209"/>
    </source>
</evidence>
<organism evidence="1 2">
    <name type="scientific">Candidatus Hydrogenosomobacter endosymbioticus</name>
    <dbReference type="NCBI Taxonomy" id="2558174"/>
    <lineage>
        <taxon>Bacteria</taxon>
        <taxon>Pseudomonadati</taxon>
        <taxon>Pseudomonadota</taxon>
        <taxon>Alphaproteobacteria</taxon>
        <taxon>Holosporales</taxon>
        <taxon>Holosporaceae</taxon>
        <taxon>Candidatus Hydrogenosomobacter</taxon>
    </lineage>
</organism>
<name>A0ABM7V858_9PROT</name>
<proteinExistence type="predicted"/>
<keyword evidence="2" id="KW-1185">Reference proteome</keyword>
<reference evidence="1" key="1">
    <citation type="submission" date="2021-10" db="EMBL/GenBank/DDBJ databases">
        <title>Genome Sequence of The Candidatus Hydrogeosomobacter endosymbioticus, an Intracellular Bacterial Symbiont of the Anaerobic Ciliate GW7.</title>
        <authorList>
            <person name="Shiohama Y."/>
            <person name="Shinzato N."/>
        </authorList>
    </citation>
    <scope>NUCLEOTIDE SEQUENCE [LARGE SCALE GENOMIC DNA]</scope>
    <source>
        <strain evidence="1">200920</strain>
    </source>
</reference>
<protein>
    <submittedName>
        <fullName evidence="1">Uncharacterized protein</fullName>
    </submittedName>
</protein>
<accession>A0ABM7V858</accession>
<evidence type="ECO:0000313" key="1">
    <source>
        <dbReference type="EMBL" id="BDB95952.1"/>
    </source>
</evidence>
<dbReference type="Proteomes" id="UP001320209">
    <property type="component" value="Chromosome"/>
</dbReference>
<dbReference type="EMBL" id="AP025225">
    <property type="protein sequence ID" value="BDB95952.1"/>
    <property type="molecule type" value="Genomic_DNA"/>
</dbReference>
<gene>
    <name evidence="1" type="ORF">HYD_0850</name>
</gene>
<sequence>MAAASSYFLFIESALAAAEGDFITVGERYTIVLGDQSLITKSILIPAYPVEQQFKLRAHYNVLASSDSAETPTYNEIIDDELDRASNLIFSSVHTTSTTTNGYKYETNGRIPNFFDINVKVYGNRTDSTGAKDDKITIETTFTALRDLTNIKIGHFYNFDSDDVSGVSKTHRESENHNFICSHRGFSSASGASHYGAAGIYVRPSSSSLYKTFAGYEVYKQDFSVSDIDIGTATTDTGDYLSCACILGPDSDPATKTATSFSLNSGQSATISVDMYSAPAGFGSSVSAVDDVGDHLMGYTPPPTPTPTPTPSSYLSIKQAIKLWFDILKSSHCPTTSATATSIWRQVHTRAANHKKLRIDENFFLLKNKLKPLSQNNFVMTKSKKNKVKKPLAFVKKKKLLKNFEVVEM</sequence>